<dbReference type="AlphaFoldDB" id="M2SP40"/>
<gene>
    <name evidence="1" type="ORF">COCHEDRAFT_1023798</name>
</gene>
<sequence>MRTYYTHTNTRTVRTSNLHKTTYTDIDKFILPAPLSAALASIIPSPRLIACTAGQFSARGSRLAASKPSAADVHHYFPSLEKLTDSRYRPISAPSSSRVAGTDVQVPALAVPIWLLAT</sequence>
<reference evidence="2" key="2">
    <citation type="journal article" date="2013" name="PLoS Genet.">
        <title>Comparative genome structure, secondary metabolite, and effector coding capacity across Cochliobolus pathogens.</title>
        <authorList>
            <person name="Condon B.J."/>
            <person name="Leng Y."/>
            <person name="Wu D."/>
            <person name="Bushley K.E."/>
            <person name="Ohm R.A."/>
            <person name="Otillar R."/>
            <person name="Martin J."/>
            <person name="Schackwitz W."/>
            <person name="Grimwood J."/>
            <person name="MohdZainudin N."/>
            <person name="Xue C."/>
            <person name="Wang R."/>
            <person name="Manning V.A."/>
            <person name="Dhillon B."/>
            <person name="Tu Z.J."/>
            <person name="Steffenson B.J."/>
            <person name="Salamov A."/>
            <person name="Sun H."/>
            <person name="Lowry S."/>
            <person name="LaButti K."/>
            <person name="Han J."/>
            <person name="Copeland A."/>
            <person name="Lindquist E."/>
            <person name="Barry K."/>
            <person name="Schmutz J."/>
            <person name="Baker S.E."/>
            <person name="Ciuffetti L.M."/>
            <person name="Grigoriev I.V."/>
            <person name="Zhong S."/>
            <person name="Turgeon B.G."/>
        </authorList>
    </citation>
    <scope>NUCLEOTIDE SEQUENCE [LARGE SCALE GENOMIC DNA]</scope>
    <source>
        <strain evidence="2">C5 / ATCC 48332 / race O</strain>
    </source>
</reference>
<keyword evidence="2" id="KW-1185">Reference proteome</keyword>
<reference evidence="1 2" key="1">
    <citation type="journal article" date="2012" name="PLoS Pathog.">
        <title>Diverse lifestyles and strategies of plant pathogenesis encoded in the genomes of eighteen Dothideomycetes fungi.</title>
        <authorList>
            <person name="Ohm R.A."/>
            <person name="Feau N."/>
            <person name="Henrissat B."/>
            <person name="Schoch C.L."/>
            <person name="Horwitz B.A."/>
            <person name="Barry K.W."/>
            <person name="Condon B.J."/>
            <person name="Copeland A.C."/>
            <person name="Dhillon B."/>
            <person name="Glaser F."/>
            <person name="Hesse C.N."/>
            <person name="Kosti I."/>
            <person name="LaButti K."/>
            <person name="Lindquist E.A."/>
            <person name="Lucas S."/>
            <person name="Salamov A.A."/>
            <person name="Bradshaw R.E."/>
            <person name="Ciuffetti L."/>
            <person name="Hamelin R.C."/>
            <person name="Kema G.H.J."/>
            <person name="Lawrence C."/>
            <person name="Scott J.A."/>
            <person name="Spatafora J.W."/>
            <person name="Turgeon B.G."/>
            <person name="de Wit P.J.G.M."/>
            <person name="Zhong S."/>
            <person name="Goodwin S.B."/>
            <person name="Grigoriev I.V."/>
        </authorList>
    </citation>
    <scope>NUCLEOTIDE SEQUENCE [LARGE SCALE GENOMIC DNA]</scope>
    <source>
        <strain evidence="2">C5 / ATCC 48332 / race O</strain>
    </source>
</reference>
<accession>M2SP40</accession>
<name>M2SP40_COCH5</name>
<dbReference type="OrthoDB" id="10367681at2759"/>
<evidence type="ECO:0000313" key="2">
    <source>
        <dbReference type="Proteomes" id="UP000016936"/>
    </source>
</evidence>
<dbReference type="OMA" id="KCILPAP"/>
<dbReference type="Proteomes" id="UP000016936">
    <property type="component" value="Unassembled WGS sequence"/>
</dbReference>
<evidence type="ECO:0000313" key="1">
    <source>
        <dbReference type="EMBL" id="EMD87095.1"/>
    </source>
</evidence>
<dbReference type="EMBL" id="KB445583">
    <property type="protein sequence ID" value="EMD87095.1"/>
    <property type="molecule type" value="Genomic_DNA"/>
</dbReference>
<protein>
    <submittedName>
        <fullName evidence="1">Uncharacterized protein</fullName>
    </submittedName>
</protein>
<organism evidence="1 2">
    <name type="scientific">Cochliobolus heterostrophus (strain C5 / ATCC 48332 / race O)</name>
    <name type="common">Southern corn leaf blight fungus</name>
    <name type="synonym">Bipolaris maydis</name>
    <dbReference type="NCBI Taxonomy" id="701091"/>
    <lineage>
        <taxon>Eukaryota</taxon>
        <taxon>Fungi</taxon>
        <taxon>Dikarya</taxon>
        <taxon>Ascomycota</taxon>
        <taxon>Pezizomycotina</taxon>
        <taxon>Dothideomycetes</taxon>
        <taxon>Pleosporomycetidae</taxon>
        <taxon>Pleosporales</taxon>
        <taxon>Pleosporineae</taxon>
        <taxon>Pleosporaceae</taxon>
        <taxon>Bipolaris</taxon>
    </lineage>
</organism>
<proteinExistence type="predicted"/>
<dbReference type="HOGENOM" id="CLU_146149_0_0_1"/>